<gene>
    <name evidence="9" type="ORF">SAMN04488033_10445</name>
</gene>
<dbReference type="InterPro" id="IPR006101">
    <property type="entry name" value="Glyco_hydro_2"/>
</dbReference>
<feature type="domain" description="DUF4982" evidence="7">
    <location>
        <begin position="589"/>
        <end position="649"/>
    </location>
</feature>
<dbReference type="InterPro" id="IPR040605">
    <property type="entry name" value="Glyco_hydro2_dom5"/>
</dbReference>
<dbReference type="SUPFAM" id="SSF49785">
    <property type="entry name" value="Galactose-binding domain-like"/>
    <property type="match status" value="1"/>
</dbReference>
<dbReference type="InterPro" id="IPR008979">
    <property type="entry name" value="Galactose-bd-like_sf"/>
</dbReference>
<evidence type="ECO:0000259" key="5">
    <source>
        <dbReference type="Pfam" id="PF02836"/>
    </source>
</evidence>
<dbReference type="Pfam" id="PF16355">
    <property type="entry name" value="DUF4982"/>
    <property type="match status" value="1"/>
</dbReference>
<dbReference type="InterPro" id="IPR006102">
    <property type="entry name" value="Ig-like_GH2"/>
</dbReference>
<dbReference type="Proteomes" id="UP000199116">
    <property type="component" value="Unassembled WGS sequence"/>
</dbReference>
<dbReference type="RefSeq" id="WP_093303091.1">
    <property type="nucleotide sequence ID" value="NZ_FOOH01000004.1"/>
</dbReference>
<dbReference type="InterPro" id="IPR008964">
    <property type="entry name" value="Invasin/intimin_cell_adhesion"/>
</dbReference>
<dbReference type="InterPro" id="IPR013783">
    <property type="entry name" value="Ig-like_fold"/>
</dbReference>
<keyword evidence="10" id="KW-1185">Reference proteome</keyword>
<dbReference type="Pfam" id="PF18565">
    <property type="entry name" value="Glyco_hydro2_C5"/>
    <property type="match status" value="1"/>
</dbReference>
<dbReference type="InterPro" id="IPR006103">
    <property type="entry name" value="Glyco_hydro_2_cat"/>
</dbReference>
<name>A0A1I2KLZ2_9FLAO</name>
<dbReference type="InterPro" id="IPR006104">
    <property type="entry name" value="Glyco_hydro_2_N"/>
</dbReference>
<feature type="domain" description="Glycoside hydrolase family 2" evidence="8">
    <location>
        <begin position="673"/>
        <end position="758"/>
    </location>
</feature>
<proteinExistence type="inferred from homology"/>
<dbReference type="PANTHER" id="PTHR42732">
    <property type="entry name" value="BETA-GALACTOSIDASE"/>
    <property type="match status" value="1"/>
</dbReference>
<dbReference type="Pfam" id="PF00703">
    <property type="entry name" value="Glyco_hydro_2"/>
    <property type="match status" value="1"/>
</dbReference>
<feature type="domain" description="Glycoside hydrolase family 2 immunoglobulin-like beta-sandwich" evidence="4">
    <location>
        <begin position="211"/>
        <end position="316"/>
    </location>
</feature>
<dbReference type="SUPFAM" id="SSF49373">
    <property type="entry name" value="Invasin/intimin cell-adhesion fragments"/>
    <property type="match status" value="1"/>
</dbReference>
<protein>
    <submittedName>
        <fullName evidence="9">Beta-galactosidase</fullName>
    </submittedName>
</protein>
<dbReference type="AlphaFoldDB" id="A0A1I2KLZ2"/>
<dbReference type="GO" id="GO:0005975">
    <property type="term" value="P:carbohydrate metabolic process"/>
    <property type="evidence" value="ECO:0007669"/>
    <property type="project" value="InterPro"/>
</dbReference>
<dbReference type="PRINTS" id="PR00132">
    <property type="entry name" value="GLHYDRLASE2"/>
</dbReference>
<dbReference type="SUPFAM" id="SSF51445">
    <property type="entry name" value="(Trans)glycosidases"/>
    <property type="match status" value="1"/>
</dbReference>
<dbReference type="Gene3D" id="2.60.40.10">
    <property type="entry name" value="Immunoglobulins"/>
    <property type="match status" value="3"/>
</dbReference>
<dbReference type="SUPFAM" id="SSF49303">
    <property type="entry name" value="beta-Galactosidase/glucuronidase domain"/>
    <property type="match status" value="1"/>
</dbReference>
<reference evidence="10" key="1">
    <citation type="submission" date="2016-10" db="EMBL/GenBank/DDBJ databases">
        <authorList>
            <person name="Varghese N."/>
            <person name="Submissions S."/>
        </authorList>
    </citation>
    <scope>NUCLEOTIDE SEQUENCE [LARGE SCALE GENOMIC DNA]</scope>
    <source>
        <strain evidence="10">DSM 23515</strain>
    </source>
</reference>
<dbReference type="InterPro" id="IPR032311">
    <property type="entry name" value="DUF4982"/>
</dbReference>
<evidence type="ECO:0000313" key="9">
    <source>
        <dbReference type="EMBL" id="SFF68022.1"/>
    </source>
</evidence>
<evidence type="ECO:0000256" key="2">
    <source>
        <dbReference type="ARBA" id="ARBA00022801"/>
    </source>
</evidence>
<evidence type="ECO:0000259" key="8">
    <source>
        <dbReference type="Pfam" id="PF18565"/>
    </source>
</evidence>
<sequence>MKLTPLLFISILSVSGLWSQTSKLPDGFPETNRSKININNDWKFHLGDVSGRPWDSNFNDSEWKKISVPHTMQLVSYELDSIKETWVQEKYLRDFGWYRKSINIDAEPDEKVFIEFEGVHNATEIWVNGEKAGSFKINGYVPFHFDITEYVKPGQENLIAIKADNSYDKSIAPDPHRTDYVKFGGLYRDVYLVKTNKLHVNFNWEDYKAGVHITTPTVNSTNGTVSIETTVANEYDVPKKAKIQTRIINSKGYVIKKLQDEVIVPENTTHTFYQTTGIEDDFHLWSPDSPYLYRVNSIVYEGEESVDFVENRFGFRTFKLVEGKGFVLNGEPIFLIGVNRHQNFPNIGDAVPDALHYQEALQYKQAGMNIIRLSHYTQDDAFLEACDELGLLVYEEPSTWIEWGGEEWFSKLGKATRTMIRNHRNHPSIVFWGAGINHRGPVPQMQYIAKEEDPFRLTASASSPWNGVKNAGITDVHATMDYRRTEWPESDFTMVMEHGSSANAEVNQFHISRYKASKQNIATIGWLGADYNHLQPDIVDSRWSRDFMTTYAVLSAYRVPKPVYYWYQSELVPKPIVHIADETASKNGKIRVFSNASEVALYHNDSLIARQLPDNVPEKVNLNHPSFTFNYNWRDGELKAEAFINGEKTGEHIRNKQAEPFEIDVKFSNVKGQAFYAGGSDLRLVHAYVMDKNGEVVTSAENKIKFNISGEGEFVDNGQIDANPARLYNGVASIYVRPTTKAGKIEITASSEGLKGGETSITTKNFNPDEIIRTAQPIYDFPIVKIDIGGDKQLVQHEWQEWTGSSNKELQFKLKGFEDVKLEVSGAGKINWFGNDASMLGDLSFMGTDGVYSEEGELKLNISGLPQGKYVLESFHHTRRENVKLTNNIEVEVKHALGSVVKKADDHIVDYYEHNSTGERRPLSIKNYFDSNGKADVIISFRNLDEKGDMWLNGFILQRIK</sequence>
<evidence type="ECO:0000259" key="6">
    <source>
        <dbReference type="Pfam" id="PF02837"/>
    </source>
</evidence>
<dbReference type="InterPro" id="IPR036156">
    <property type="entry name" value="Beta-gal/glucu_dom_sf"/>
</dbReference>
<dbReference type="Gene3D" id="2.60.120.260">
    <property type="entry name" value="Galactose-binding domain-like"/>
    <property type="match status" value="1"/>
</dbReference>
<dbReference type="InterPro" id="IPR051913">
    <property type="entry name" value="GH2_Domain-Containing"/>
</dbReference>
<evidence type="ECO:0000259" key="4">
    <source>
        <dbReference type="Pfam" id="PF00703"/>
    </source>
</evidence>
<dbReference type="Pfam" id="PF02836">
    <property type="entry name" value="Glyco_hydro_2_C"/>
    <property type="match status" value="1"/>
</dbReference>
<keyword evidence="2" id="KW-0378">Hydrolase</keyword>
<evidence type="ECO:0000259" key="7">
    <source>
        <dbReference type="Pfam" id="PF16355"/>
    </source>
</evidence>
<keyword evidence="3" id="KW-0326">Glycosidase</keyword>
<dbReference type="InterPro" id="IPR017853">
    <property type="entry name" value="GH"/>
</dbReference>
<evidence type="ECO:0000256" key="1">
    <source>
        <dbReference type="ARBA" id="ARBA00007401"/>
    </source>
</evidence>
<feature type="domain" description="Glycosyl hydrolases family 2 sugar binding" evidence="6">
    <location>
        <begin position="42"/>
        <end position="195"/>
    </location>
</feature>
<dbReference type="Gene3D" id="3.20.20.80">
    <property type="entry name" value="Glycosidases"/>
    <property type="match status" value="1"/>
</dbReference>
<feature type="domain" description="Glycoside hydrolase family 2 catalytic" evidence="5">
    <location>
        <begin position="321"/>
        <end position="490"/>
    </location>
</feature>
<dbReference type="Pfam" id="PF02837">
    <property type="entry name" value="Glyco_hydro_2_N"/>
    <property type="match status" value="1"/>
</dbReference>
<organism evidence="9 10">
    <name type="scientific">Salegentibacter agarivorans</name>
    <dbReference type="NCBI Taxonomy" id="345907"/>
    <lineage>
        <taxon>Bacteria</taxon>
        <taxon>Pseudomonadati</taxon>
        <taxon>Bacteroidota</taxon>
        <taxon>Flavobacteriia</taxon>
        <taxon>Flavobacteriales</taxon>
        <taxon>Flavobacteriaceae</taxon>
        <taxon>Salegentibacter</taxon>
    </lineage>
</organism>
<evidence type="ECO:0000256" key="3">
    <source>
        <dbReference type="ARBA" id="ARBA00023295"/>
    </source>
</evidence>
<dbReference type="GO" id="GO:0004553">
    <property type="term" value="F:hydrolase activity, hydrolyzing O-glycosyl compounds"/>
    <property type="evidence" value="ECO:0007669"/>
    <property type="project" value="InterPro"/>
</dbReference>
<comment type="similarity">
    <text evidence="1">Belongs to the glycosyl hydrolase 2 family.</text>
</comment>
<accession>A0A1I2KLZ2</accession>
<dbReference type="EMBL" id="FOOH01000004">
    <property type="protein sequence ID" value="SFF68022.1"/>
    <property type="molecule type" value="Genomic_DNA"/>
</dbReference>
<dbReference type="PANTHER" id="PTHR42732:SF1">
    <property type="entry name" value="BETA-MANNOSIDASE"/>
    <property type="match status" value="1"/>
</dbReference>
<evidence type="ECO:0000313" key="10">
    <source>
        <dbReference type="Proteomes" id="UP000199116"/>
    </source>
</evidence>